<name>A0A7H0H526_9ACTN</name>
<protein>
    <submittedName>
        <fullName evidence="3">DUF2207 domain-containing protein</fullName>
    </submittedName>
</protein>
<feature type="transmembrane region" description="Helical" evidence="1">
    <location>
        <begin position="6"/>
        <end position="26"/>
    </location>
</feature>
<dbReference type="InterPro" id="IPR048389">
    <property type="entry name" value="YciQ-like_C"/>
</dbReference>
<dbReference type="EMBL" id="CP060789">
    <property type="protein sequence ID" value="QNP55642.1"/>
    <property type="molecule type" value="Genomic_DNA"/>
</dbReference>
<dbReference type="KEGG" id="tdf:H9L22_15990"/>
<keyword evidence="1" id="KW-0812">Transmembrane</keyword>
<reference evidence="3 4" key="1">
    <citation type="submission" date="2020-08" db="EMBL/GenBank/DDBJ databases">
        <title>Genome sequence of Tessaracoccus defluvii JCM 17540T.</title>
        <authorList>
            <person name="Hyun D.-W."/>
            <person name="Bae J.-W."/>
        </authorList>
    </citation>
    <scope>NUCLEOTIDE SEQUENCE [LARGE SCALE GENOMIC DNA]</scope>
    <source>
        <strain evidence="3 4">JCM 17540</strain>
    </source>
</reference>
<evidence type="ECO:0000259" key="2">
    <source>
        <dbReference type="Pfam" id="PF20990"/>
    </source>
</evidence>
<feature type="domain" description="Predicted membrane protein YciQ-like C-terminal" evidence="2">
    <location>
        <begin position="70"/>
        <end position="309"/>
    </location>
</feature>
<sequence length="387" mass="41369">MTPMDIGFLTIAVLVSGVLFAAGAVANRFYHDRIFADITPGLVPPPGVQGNVVKVQPGREYSGEVAVAFSPPRGMTPGLIGTIVDGKAEMRDITATIVDLAVRGWLKIEAIQAEAEAKDPKKKARDWKITLSATAPADQLTPFETRLLESIRSMRGAAAGAGVLMSDWTRQRGDDLRGLQQSLYAETVAAGWYEKSPAPRSSFGCLSILGYLAVAAYLLAMFANGVTVWSIVSAVVIISSIVFFKKKFSARVPRTAVGTAVQIQALGFKKYLATAEAEQFSFEEAAGIFSRYLPYALVFGVAAHWAKVFGEVAKASSEIGGEDLFDGLMWMDVGFDMAWTMSMFGDGGFDGLFDIEGMVGGLGDVAEGLGGFVEGIGDFISDIDFDF</sequence>
<keyword evidence="1" id="KW-1133">Transmembrane helix</keyword>
<evidence type="ECO:0000313" key="3">
    <source>
        <dbReference type="EMBL" id="QNP55642.1"/>
    </source>
</evidence>
<keyword evidence="4" id="KW-1185">Reference proteome</keyword>
<feature type="transmembrane region" description="Helical" evidence="1">
    <location>
        <begin position="203"/>
        <end position="220"/>
    </location>
</feature>
<dbReference type="RefSeq" id="WP_187720771.1">
    <property type="nucleotide sequence ID" value="NZ_BAABBL010000005.1"/>
</dbReference>
<dbReference type="AlphaFoldDB" id="A0A7H0H526"/>
<organism evidence="3 4">
    <name type="scientific">Tessaracoccus defluvii</name>
    <dbReference type="NCBI Taxonomy" id="1285901"/>
    <lineage>
        <taxon>Bacteria</taxon>
        <taxon>Bacillati</taxon>
        <taxon>Actinomycetota</taxon>
        <taxon>Actinomycetes</taxon>
        <taxon>Propionibacteriales</taxon>
        <taxon>Propionibacteriaceae</taxon>
        <taxon>Tessaracoccus</taxon>
    </lineage>
</organism>
<proteinExistence type="predicted"/>
<gene>
    <name evidence="3" type="ORF">H9L22_15990</name>
</gene>
<dbReference type="Proteomes" id="UP000516117">
    <property type="component" value="Chromosome"/>
</dbReference>
<feature type="transmembrane region" description="Helical" evidence="1">
    <location>
        <begin position="226"/>
        <end position="244"/>
    </location>
</feature>
<keyword evidence="1" id="KW-0472">Membrane</keyword>
<dbReference type="Pfam" id="PF20990">
    <property type="entry name" value="DUF2207_C"/>
    <property type="match status" value="1"/>
</dbReference>
<accession>A0A7H0H526</accession>
<evidence type="ECO:0000256" key="1">
    <source>
        <dbReference type="SAM" id="Phobius"/>
    </source>
</evidence>
<evidence type="ECO:0000313" key="4">
    <source>
        <dbReference type="Proteomes" id="UP000516117"/>
    </source>
</evidence>